<dbReference type="InterPro" id="IPR041898">
    <property type="entry name" value="MAGE_WH1"/>
</dbReference>
<feature type="compositionally biased region" description="Basic residues" evidence="1">
    <location>
        <begin position="189"/>
        <end position="199"/>
    </location>
</feature>
<dbReference type="OrthoDB" id="205198at2759"/>
<dbReference type="Gene3D" id="1.10.10.1200">
    <property type="entry name" value="MAGE homology domain, winged helix WH1 motif"/>
    <property type="match status" value="1"/>
</dbReference>
<dbReference type="EMBL" id="JAGFBS010000054">
    <property type="protein sequence ID" value="KAG6370326.1"/>
    <property type="molecule type" value="Genomic_DNA"/>
</dbReference>
<keyword evidence="3" id="KW-1185">Reference proteome</keyword>
<protein>
    <submittedName>
        <fullName evidence="2">Uncharacterized protein</fullName>
    </submittedName>
</protein>
<accession>A0A8I3A4B2</accession>
<dbReference type="AlphaFoldDB" id="A0A8I3A4B2"/>
<organism evidence="2 3">
    <name type="scientific">Boletus reticuloceps</name>
    <dbReference type="NCBI Taxonomy" id="495285"/>
    <lineage>
        <taxon>Eukaryota</taxon>
        <taxon>Fungi</taxon>
        <taxon>Dikarya</taxon>
        <taxon>Basidiomycota</taxon>
        <taxon>Agaricomycotina</taxon>
        <taxon>Agaricomycetes</taxon>
        <taxon>Agaricomycetidae</taxon>
        <taxon>Boletales</taxon>
        <taxon>Boletineae</taxon>
        <taxon>Boletaceae</taxon>
        <taxon>Boletoideae</taxon>
        <taxon>Boletus</taxon>
    </lineage>
</organism>
<dbReference type="Proteomes" id="UP000683000">
    <property type="component" value="Unassembled WGS sequence"/>
</dbReference>
<sequence>MILEGFMHSDFATVQSLSHCHTECLAQVTARGGTTPRNDDSDDGMGINLDGGDDVSLILWLALFPEYKHVPLRREDINKKGIHLSISITPNTSILLNPRLVLGSYTRSFNAVLLKAQVLLGKTFASALSQVYLVILSAMSSRATWSPCNTSNLRSTSINRYADPSNLTTTRRLRDHHIAPKDSTTYQRRSTRSGHGARS</sequence>
<evidence type="ECO:0000313" key="3">
    <source>
        <dbReference type="Proteomes" id="UP000683000"/>
    </source>
</evidence>
<gene>
    <name evidence="2" type="ORF">JVT61DRAFT_12279</name>
</gene>
<evidence type="ECO:0000313" key="2">
    <source>
        <dbReference type="EMBL" id="KAG6370326.1"/>
    </source>
</evidence>
<evidence type="ECO:0000256" key="1">
    <source>
        <dbReference type="SAM" id="MobiDB-lite"/>
    </source>
</evidence>
<reference evidence="2" key="1">
    <citation type="submission" date="2021-03" db="EMBL/GenBank/DDBJ databases">
        <title>Evolutionary innovations through gain and loss of genes in the ectomycorrhizal Boletales.</title>
        <authorList>
            <person name="Wu G."/>
            <person name="Miyauchi S."/>
            <person name="Morin E."/>
            <person name="Yang Z.-L."/>
            <person name="Xu J."/>
            <person name="Martin F.M."/>
        </authorList>
    </citation>
    <scope>NUCLEOTIDE SEQUENCE</scope>
    <source>
        <strain evidence="2">BR01</strain>
    </source>
</reference>
<comment type="caution">
    <text evidence="2">The sequence shown here is derived from an EMBL/GenBank/DDBJ whole genome shotgun (WGS) entry which is preliminary data.</text>
</comment>
<feature type="region of interest" description="Disordered" evidence="1">
    <location>
        <begin position="172"/>
        <end position="199"/>
    </location>
</feature>
<proteinExistence type="predicted"/>
<name>A0A8I3A4B2_9AGAM</name>